<dbReference type="SMART" id="SM01193">
    <property type="entry name" value="Enolase_N"/>
    <property type="match status" value="1"/>
</dbReference>
<protein>
    <recommendedName>
        <fullName evidence="4 12">Enolase</fullName>
        <ecNumber evidence="3 12">4.2.1.11</ecNumber>
    </recommendedName>
    <alternativeName>
        <fullName evidence="12">2-phospho-D-glycerate hydro-lyase</fullName>
    </alternativeName>
    <alternativeName>
        <fullName evidence="12">2-phosphoglycerate dehydratase</fullName>
    </alternativeName>
</protein>
<sequence>MTTTITRIHAREILDSRGNPTLEAEVTLAGGGFGRAAVPSGASTGSREAVELRDGDKSRYGGKGVKKAVANVNGAIASALKGFDAANQGGLDAKLINLDGTPNKGKLGANALLGVSMAAAHAVAAQRKQALWQYLAEINGTTGKPGALPVPMMNIINGGAHADNNVDVQEFMVLPVGMPSFAEALRAGAEIFHALKSVLHGRGLATAVGDEGGFAPNLRSNVEAIDTILEAIHKTGYKVGSEILLGLDAASSEFYRNGKYDLAGEGKQYSSAEFVDLLAGWAKQYPIVTIEDGMAEGDWDGWKLLTDAIGDRVQVVGDDLFVTNPAIFREGIEKKIANAILIKVNQIGTLSETLEAIAMADAAKYAAVISHRSGETEDTTIADIAVATTATQIKTGSLCRSDRVAKYNQLLRIEEALGSAARYAGREAFPNLTRLPG</sequence>
<comment type="similarity">
    <text evidence="2 12">Belongs to the enolase family.</text>
</comment>
<feature type="binding site" evidence="12">
    <location>
        <position position="372"/>
    </location>
    <ligand>
        <name>(2R)-2-phosphoglycerate</name>
        <dbReference type="ChEBI" id="CHEBI:58289"/>
    </ligand>
</feature>
<dbReference type="GO" id="GO:0009986">
    <property type="term" value="C:cell surface"/>
    <property type="evidence" value="ECO:0007669"/>
    <property type="project" value="UniProtKB-SubCell"/>
</dbReference>
<comment type="subcellular location">
    <subcellularLocation>
        <location evidence="12">Cytoplasm</location>
    </subcellularLocation>
    <subcellularLocation>
        <location evidence="12">Secreted</location>
    </subcellularLocation>
    <subcellularLocation>
        <location evidence="12">Cell surface</location>
    </subcellularLocation>
    <text evidence="12">Fractions of enolase are present in both the cytoplasm and on the cell surface.</text>
</comment>
<feature type="binding site" evidence="14">
    <location>
        <begin position="370"/>
        <end position="373"/>
    </location>
    <ligand>
        <name>substrate</name>
    </ligand>
</feature>
<dbReference type="STRING" id="416169.RHOFW104T7_16305"/>
<feature type="binding site" evidence="14">
    <location>
        <position position="291"/>
    </location>
    <ligand>
        <name>substrate</name>
    </ligand>
</feature>
<feature type="domain" description="Enolase C-terminal TIM barrel" evidence="16">
    <location>
        <begin position="145"/>
        <end position="431"/>
    </location>
</feature>
<dbReference type="PRINTS" id="PR00148">
    <property type="entry name" value="ENOLASE"/>
</dbReference>
<comment type="cofactor">
    <cofactor evidence="12">
        <name>Mg(2+)</name>
        <dbReference type="ChEBI" id="CHEBI:18420"/>
    </cofactor>
    <text evidence="12">Binds a second Mg(2+) ion via substrate during catalysis.</text>
</comment>
<keyword evidence="19" id="KW-1185">Reference proteome</keyword>
<accession>A0A154QFE6</accession>
<evidence type="ECO:0000313" key="18">
    <source>
        <dbReference type="EMBL" id="KZC22925.1"/>
    </source>
</evidence>
<evidence type="ECO:0000256" key="3">
    <source>
        <dbReference type="ARBA" id="ARBA00012058"/>
    </source>
</evidence>
<feature type="domain" description="Enolase N-terminal" evidence="17">
    <location>
        <begin position="5"/>
        <end position="135"/>
    </location>
</feature>
<evidence type="ECO:0000259" key="17">
    <source>
        <dbReference type="SMART" id="SM01193"/>
    </source>
</evidence>
<dbReference type="PROSITE" id="PS00164">
    <property type="entry name" value="ENOLASE"/>
    <property type="match status" value="1"/>
</dbReference>
<feature type="binding site" evidence="12">
    <location>
        <position position="169"/>
    </location>
    <ligand>
        <name>(2R)-2-phosphoglycerate</name>
        <dbReference type="ChEBI" id="CHEBI:58289"/>
    </ligand>
</feature>
<gene>
    <name evidence="12 18" type="primary">eno</name>
    <name evidence="18" type="ORF">RHOFW104T7_16305</name>
</gene>
<name>A0A154QFE6_9GAMM</name>
<dbReference type="GO" id="GO:0005576">
    <property type="term" value="C:extracellular region"/>
    <property type="evidence" value="ECO:0007669"/>
    <property type="project" value="UniProtKB-SubCell"/>
</dbReference>
<evidence type="ECO:0000256" key="10">
    <source>
        <dbReference type="ARBA" id="ARBA00023239"/>
    </source>
</evidence>
<dbReference type="SUPFAM" id="SSF54826">
    <property type="entry name" value="Enolase N-terminal domain-like"/>
    <property type="match status" value="1"/>
</dbReference>
<dbReference type="UniPathway" id="UPA00109">
    <property type="reaction ID" value="UER00187"/>
</dbReference>
<evidence type="ECO:0000313" key="19">
    <source>
        <dbReference type="Proteomes" id="UP000076131"/>
    </source>
</evidence>
<dbReference type="GO" id="GO:0000015">
    <property type="term" value="C:phosphopyruvate hydratase complex"/>
    <property type="evidence" value="ECO:0007669"/>
    <property type="project" value="InterPro"/>
</dbReference>
<feature type="active site" description="Proton acceptor" evidence="12 13">
    <location>
        <position position="343"/>
    </location>
</feature>
<feature type="binding site" evidence="14">
    <location>
        <position position="170"/>
    </location>
    <ligand>
        <name>substrate</name>
    </ligand>
</feature>
<dbReference type="SFLD" id="SFLDS00001">
    <property type="entry name" value="Enolase"/>
    <property type="match status" value="1"/>
</dbReference>
<dbReference type="InterPro" id="IPR020811">
    <property type="entry name" value="Enolase_N"/>
</dbReference>
<comment type="catalytic activity">
    <reaction evidence="12">
        <text>(2R)-2-phosphoglycerate = phosphoenolpyruvate + H2O</text>
        <dbReference type="Rhea" id="RHEA:10164"/>
        <dbReference type="ChEBI" id="CHEBI:15377"/>
        <dbReference type="ChEBI" id="CHEBI:58289"/>
        <dbReference type="ChEBI" id="CHEBI:58702"/>
        <dbReference type="EC" id="4.2.1.11"/>
    </reaction>
</comment>
<dbReference type="Pfam" id="PF03952">
    <property type="entry name" value="Enolase_N"/>
    <property type="match status" value="1"/>
</dbReference>
<evidence type="ECO:0000256" key="5">
    <source>
        <dbReference type="ARBA" id="ARBA00022490"/>
    </source>
</evidence>
<dbReference type="SUPFAM" id="SSF51604">
    <property type="entry name" value="Enolase C-terminal domain-like"/>
    <property type="match status" value="1"/>
</dbReference>
<feature type="binding site" evidence="12 15">
    <location>
        <position position="248"/>
    </location>
    <ligand>
        <name>Mg(2+)</name>
        <dbReference type="ChEBI" id="CHEBI:18420"/>
    </ligand>
</feature>
<evidence type="ECO:0000256" key="15">
    <source>
        <dbReference type="PIRSR" id="PIRSR001400-3"/>
    </source>
</evidence>
<keyword evidence="6 12" id="KW-0964">Secreted</keyword>
<keyword evidence="8 12" id="KW-0460">Magnesium</keyword>
<dbReference type="EC" id="4.2.1.11" evidence="3 12"/>
<comment type="subunit">
    <text evidence="12">Component of the RNA degradosome, a multiprotein complex involved in RNA processing and mRNA degradation.</text>
</comment>
<evidence type="ECO:0000256" key="9">
    <source>
        <dbReference type="ARBA" id="ARBA00023152"/>
    </source>
</evidence>
<dbReference type="PANTHER" id="PTHR11902">
    <property type="entry name" value="ENOLASE"/>
    <property type="match status" value="1"/>
</dbReference>
<dbReference type="PIRSF" id="PIRSF001400">
    <property type="entry name" value="Enolase"/>
    <property type="match status" value="1"/>
</dbReference>
<feature type="binding site" evidence="12">
    <location>
        <position position="343"/>
    </location>
    <ligand>
        <name>(2R)-2-phosphoglycerate</name>
        <dbReference type="ChEBI" id="CHEBI:58289"/>
    </ligand>
</feature>
<comment type="function">
    <text evidence="11 12">Catalyzes the reversible conversion of 2-phosphoglycerate (2-PG) into phosphoenolpyruvate (PEP). It is essential for the degradation of carbohydrates via glycolysis.</text>
</comment>
<feature type="active site" description="Proton donor" evidence="12 13">
    <location>
        <position position="211"/>
    </location>
</feature>
<evidence type="ECO:0000256" key="1">
    <source>
        <dbReference type="ARBA" id="ARBA00005031"/>
    </source>
</evidence>
<dbReference type="Pfam" id="PF00113">
    <property type="entry name" value="Enolase_C"/>
    <property type="match status" value="1"/>
</dbReference>
<feature type="binding site" evidence="14">
    <location>
        <position position="394"/>
    </location>
    <ligand>
        <name>substrate</name>
    </ligand>
</feature>
<dbReference type="GO" id="GO:0004634">
    <property type="term" value="F:phosphopyruvate hydratase activity"/>
    <property type="evidence" value="ECO:0007669"/>
    <property type="project" value="UniProtKB-UniRule"/>
</dbReference>
<evidence type="ECO:0000256" key="4">
    <source>
        <dbReference type="ARBA" id="ARBA00017068"/>
    </source>
</evidence>
<comment type="pathway">
    <text evidence="1 12">Carbohydrate degradation; glycolysis; pyruvate from D-glyceraldehyde 3-phosphate: step 4/5.</text>
</comment>
<comment type="cofactor">
    <cofactor evidence="15">
        <name>Mg(2+)</name>
        <dbReference type="ChEBI" id="CHEBI:18420"/>
    </cofactor>
    <text evidence="15">Mg(2+) is required for catalysis and for stabilizing the dimer.</text>
</comment>
<evidence type="ECO:0000259" key="16">
    <source>
        <dbReference type="SMART" id="SM01192"/>
    </source>
</evidence>
<dbReference type="FunFam" id="3.20.20.120:FF:000001">
    <property type="entry name" value="Enolase"/>
    <property type="match status" value="1"/>
</dbReference>
<dbReference type="InterPro" id="IPR029017">
    <property type="entry name" value="Enolase-like_N"/>
</dbReference>
<evidence type="ECO:0000256" key="12">
    <source>
        <dbReference type="HAMAP-Rule" id="MF_00318"/>
    </source>
</evidence>
<evidence type="ECO:0000256" key="6">
    <source>
        <dbReference type="ARBA" id="ARBA00022525"/>
    </source>
</evidence>
<proteinExistence type="inferred from homology"/>
<dbReference type="InterPro" id="IPR000941">
    <property type="entry name" value="Enolase"/>
</dbReference>
<dbReference type="SMART" id="SM01192">
    <property type="entry name" value="Enolase_C"/>
    <property type="match status" value="1"/>
</dbReference>
<dbReference type="SFLD" id="SFLDF00002">
    <property type="entry name" value="enolase"/>
    <property type="match status" value="1"/>
</dbReference>
<dbReference type="GO" id="GO:0000287">
    <property type="term" value="F:magnesium ion binding"/>
    <property type="evidence" value="ECO:0007669"/>
    <property type="project" value="UniProtKB-UniRule"/>
</dbReference>
<keyword evidence="5 12" id="KW-0963">Cytoplasm</keyword>
<dbReference type="HAMAP" id="MF_00318">
    <property type="entry name" value="Enolase"/>
    <property type="match status" value="1"/>
</dbReference>
<dbReference type="RefSeq" id="WP_008434744.1">
    <property type="nucleotide sequence ID" value="NZ_LVJS01000052.1"/>
</dbReference>
<feature type="binding site" evidence="14">
    <location>
        <position position="161"/>
    </location>
    <ligand>
        <name>substrate</name>
    </ligand>
</feature>
<dbReference type="Gene3D" id="3.30.390.10">
    <property type="entry name" value="Enolase-like, N-terminal domain"/>
    <property type="match status" value="1"/>
</dbReference>
<dbReference type="SFLD" id="SFLDG00178">
    <property type="entry name" value="enolase"/>
    <property type="match status" value="1"/>
</dbReference>
<dbReference type="NCBIfam" id="TIGR01060">
    <property type="entry name" value="eno"/>
    <property type="match status" value="1"/>
</dbReference>
<comment type="caution">
    <text evidence="18">The sequence shown here is derived from an EMBL/GenBank/DDBJ whole genome shotgun (WGS) entry which is preliminary data.</text>
</comment>
<feature type="binding site" evidence="12">
    <location>
        <position position="373"/>
    </location>
    <ligand>
        <name>(2R)-2-phosphoglycerate</name>
        <dbReference type="ChEBI" id="CHEBI:58289"/>
    </ligand>
</feature>
<dbReference type="AlphaFoldDB" id="A0A154QFE6"/>
<evidence type="ECO:0000256" key="14">
    <source>
        <dbReference type="PIRSR" id="PIRSR001400-2"/>
    </source>
</evidence>
<organism evidence="18 19">
    <name type="scientific">Rhodanobacter thiooxydans</name>
    <dbReference type="NCBI Taxonomy" id="416169"/>
    <lineage>
        <taxon>Bacteria</taxon>
        <taxon>Pseudomonadati</taxon>
        <taxon>Pseudomonadota</taxon>
        <taxon>Gammaproteobacteria</taxon>
        <taxon>Lysobacterales</taxon>
        <taxon>Rhodanobacteraceae</taxon>
        <taxon>Rhodanobacter</taxon>
    </lineage>
</organism>
<dbReference type="InterPro" id="IPR036849">
    <property type="entry name" value="Enolase-like_C_sf"/>
</dbReference>
<dbReference type="InterPro" id="IPR020810">
    <property type="entry name" value="Enolase_C"/>
</dbReference>
<feature type="binding site" evidence="12">
    <location>
        <position position="394"/>
    </location>
    <ligand>
        <name>(2R)-2-phosphoglycerate</name>
        <dbReference type="ChEBI" id="CHEBI:58289"/>
    </ligand>
</feature>
<dbReference type="GO" id="GO:0006096">
    <property type="term" value="P:glycolytic process"/>
    <property type="evidence" value="ECO:0007669"/>
    <property type="project" value="UniProtKB-UniRule"/>
</dbReference>
<feature type="binding site" evidence="12 15">
    <location>
        <position position="291"/>
    </location>
    <ligand>
        <name>Mg(2+)</name>
        <dbReference type="ChEBI" id="CHEBI:18420"/>
    </ligand>
</feature>
<dbReference type="EMBL" id="LVJS01000052">
    <property type="protein sequence ID" value="KZC22925.1"/>
    <property type="molecule type" value="Genomic_DNA"/>
</dbReference>
<dbReference type="Gene3D" id="3.20.20.120">
    <property type="entry name" value="Enolase-like C-terminal domain"/>
    <property type="match status" value="1"/>
</dbReference>
<keyword evidence="10 12" id="KW-0456">Lyase</keyword>
<feature type="binding site" evidence="14">
    <location>
        <position position="318"/>
    </location>
    <ligand>
        <name>substrate</name>
    </ligand>
</feature>
<evidence type="ECO:0000256" key="7">
    <source>
        <dbReference type="ARBA" id="ARBA00022723"/>
    </source>
</evidence>
<keyword evidence="7 12" id="KW-0479">Metal-binding</keyword>
<keyword evidence="9 12" id="KW-0324">Glycolysis</keyword>
<evidence type="ECO:0000256" key="2">
    <source>
        <dbReference type="ARBA" id="ARBA00009604"/>
    </source>
</evidence>
<evidence type="ECO:0000256" key="13">
    <source>
        <dbReference type="PIRSR" id="PIRSR001400-1"/>
    </source>
</evidence>
<reference evidence="18 19" key="1">
    <citation type="journal article" date="2016" name="MBio">
        <title>Lateral Gene Transfer in a Heavy Metal-Contaminated-Groundwater Microbial Community.</title>
        <authorList>
            <person name="Hemme C.L."/>
            <person name="Green S.J."/>
            <person name="Rishishwar L."/>
            <person name="Prakash O."/>
            <person name="Pettenato A."/>
            <person name="Chakraborty R."/>
            <person name="Deutschbauer A.M."/>
            <person name="Van Nostrand J.D."/>
            <person name="Wu L."/>
            <person name="He Z."/>
            <person name="Jordan I.K."/>
            <person name="Hazen T.C."/>
            <person name="Arkin A.P."/>
            <person name="Kostka J.E."/>
            <person name="Zhou J."/>
        </authorList>
    </citation>
    <scope>NUCLEOTIDE SEQUENCE [LARGE SCALE GENOMIC DNA]</scope>
    <source>
        <strain evidence="18 19">FW104-T7</strain>
    </source>
</reference>
<dbReference type="InterPro" id="IPR020809">
    <property type="entry name" value="Enolase_CS"/>
</dbReference>
<dbReference type="CDD" id="cd03313">
    <property type="entry name" value="enolase"/>
    <property type="match status" value="1"/>
</dbReference>
<keyword evidence="18" id="KW-0670">Pyruvate</keyword>
<dbReference type="Proteomes" id="UP000076131">
    <property type="component" value="Unassembled WGS sequence"/>
</dbReference>
<evidence type="ECO:0000256" key="11">
    <source>
        <dbReference type="ARBA" id="ARBA00045763"/>
    </source>
</evidence>
<evidence type="ECO:0000256" key="8">
    <source>
        <dbReference type="ARBA" id="ARBA00022842"/>
    </source>
</evidence>
<dbReference type="FunFam" id="3.30.390.10:FF:000001">
    <property type="entry name" value="Enolase"/>
    <property type="match status" value="1"/>
</dbReference>
<dbReference type="eggNOG" id="COG0148">
    <property type="taxonomic scope" value="Bacteria"/>
</dbReference>
<feature type="binding site" evidence="12 15">
    <location>
        <position position="318"/>
    </location>
    <ligand>
        <name>Mg(2+)</name>
        <dbReference type="ChEBI" id="CHEBI:18420"/>
    </ligand>
</feature>
<dbReference type="PANTHER" id="PTHR11902:SF1">
    <property type="entry name" value="ENOLASE"/>
    <property type="match status" value="1"/>
</dbReference>